<reference evidence="10" key="1">
    <citation type="journal article" date="2019" name="Int. J. Syst. Evol. Microbiol.">
        <title>The Global Catalogue of Microorganisms (GCM) 10K type strain sequencing project: providing services to taxonomists for standard genome sequencing and annotation.</title>
        <authorList>
            <consortium name="The Broad Institute Genomics Platform"/>
            <consortium name="The Broad Institute Genome Sequencing Center for Infectious Disease"/>
            <person name="Wu L."/>
            <person name="Ma J."/>
        </authorList>
    </citation>
    <scope>NUCLEOTIDE SEQUENCE [LARGE SCALE GENOMIC DNA]</scope>
    <source>
        <strain evidence="10">JCM 11483</strain>
    </source>
</reference>
<dbReference type="EC" id="2.7.1.176" evidence="2"/>
<evidence type="ECO:0000256" key="5">
    <source>
        <dbReference type="ARBA" id="ARBA00032897"/>
    </source>
</evidence>
<evidence type="ECO:0000256" key="1">
    <source>
        <dbReference type="ARBA" id="ARBA00009104"/>
    </source>
</evidence>
<evidence type="ECO:0000256" key="4">
    <source>
        <dbReference type="ARBA" id="ARBA00022840"/>
    </source>
</evidence>
<comment type="caution">
    <text evidence="9">The sequence shown here is derived from an EMBL/GenBank/DDBJ whole genome shotgun (WGS) entry which is preliminary data.</text>
</comment>
<dbReference type="Proteomes" id="UP001501736">
    <property type="component" value="Unassembled WGS sequence"/>
</dbReference>
<sequence>MNYGVNRTLSRPAQLKDHEARTGEQFHPMEMASLVHEESSMIARTMRTEAINNGENIIVDTVLSSADSAKELGATLHEAGYQVEVIDVEVPFDVSSQRIEQRWHQARQHAEASPGSLGGRWVPSEYARAVYDGPDGMTKPEHAARQLAESCPAVMRYRIHRTRSQAHGLRGGWEVDQSRMRPGSALVPTETAEVQARVRANRPVRTHRPDAGVERCDW</sequence>
<proteinExistence type="inferred from homology"/>
<evidence type="ECO:0000256" key="2">
    <source>
        <dbReference type="ARBA" id="ARBA00011963"/>
    </source>
</evidence>
<keyword evidence="10" id="KW-1185">Reference proteome</keyword>
<accession>A0ABP6RF66</accession>
<evidence type="ECO:0000313" key="10">
    <source>
        <dbReference type="Proteomes" id="UP001501736"/>
    </source>
</evidence>
<feature type="domain" description="Zeta toxin" evidence="8">
    <location>
        <begin position="26"/>
        <end position="133"/>
    </location>
</feature>
<organism evidence="9 10">
    <name type="scientific">Nesterenkonia halobia</name>
    <dbReference type="NCBI Taxonomy" id="37922"/>
    <lineage>
        <taxon>Bacteria</taxon>
        <taxon>Bacillati</taxon>
        <taxon>Actinomycetota</taxon>
        <taxon>Actinomycetes</taxon>
        <taxon>Micrococcales</taxon>
        <taxon>Micrococcaceae</taxon>
        <taxon>Nesterenkonia</taxon>
    </lineage>
</organism>
<comment type="catalytic activity">
    <reaction evidence="6">
        <text>UDP-N-acetyl-alpha-D-glucosamine + ATP = UDP-N-acetyl-alpha-D-glucosamine 3'-phosphate + ADP + H(+)</text>
        <dbReference type="Rhea" id="RHEA:32671"/>
        <dbReference type="ChEBI" id="CHEBI:15378"/>
        <dbReference type="ChEBI" id="CHEBI:30616"/>
        <dbReference type="ChEBI" id="CHEBI:57705"/>
        <dbReference type="ChEBI" id="CHEBI:64353"/>
        <dbReference type="ChEBI" id="CHEBI:456216"/>
        <dbReference type="EC" id="2.7.1.176"/>
    </reaction>
</comment>
<gene>
    <name evidence="9" type="ORF">GCM10020260_26030</name>
</gene>
<dbReference type="EMBL" id="BAAAYG010000015">
    <property type="protein sequence ID" value="GAA3288117.1"/>
    <property type="molecule type" value="Genomic_DNA"/>
</dbReference>
<dbReference type="Pfam" id="PF06414">
    <property type="entry name" value="Zeta_toxin"/>
    <property type="match status" value="1"/>
</dbReference>
<evidence type="ECO:0000259" key="8">
    <source>
        <dbReference type="Pfam" id="PF06414"/>
    </source>
</evidence>
<dbReference type="InterPro" id="IPR010488">
    <property type="entry name" value="Zeta_toxin_domain"/>
</dbReference>
<evidence type="ECO:0000256" key="6">
    <source>
        <dbReference type="ARBA" id="ARBA00048178"/>
    </source>
</evidence>
<name>A0ABP6RF66_9MICC</name>
<comment type="similarity">
    <text evidence="1">Belongs to the zeta toxin family.</text>
</comment>
<evidence type="ECO:0000313" key="9">
    <source>
        <dbReference type="EMBL" id="GAA3288117.1"/>
    </source>
</evidence>
<protein>
    <recommendedName>
        <fullName evidence="5">UDP-N-acetylglucosamine kinase</fullName>
        <ecNumber evidence="2">2.7.1.176</ecNumber>
    </recommendedName>
    <alternativeName>
        <fullName evidence="5">UDP-N-acetylglucosamine kinase</fullName>
    </alternativeName>
</protein>
<keyword evidence="3" id="KW-0547">Nucleotide-binding</keyword>
<evidence type="ECO:0000256" key="7">
    <source>
        <dbReference type="SAM" id="MobiDB-lite"/>
    </source>
</evidence>
<evidence type="ECO:0000256" key="3">
    <source>
        <dbReference type="ARBA" id="ARBA00022741"/>
    </source>
</evidence>
<dbReference type="Gene3D" id="3.40.50.300">
    <property type="entry name" value="P-loop containing nucleotide triphosphate hydrolases"/>
    <property type="match status" value="1"/>
</dbReference>
<keyword evidence="4" id="KW-0067">ATP-binding</keyword>
<dbReference type="InterPro" id="IPR027417">
    <property type="entry name" value="P-loop_NTPase"/>
</dbReference>
<feature type="compositionally biased region" description="Polar residues" evidence="7">
    <location>
        <begin position="1"/>
        <end position="11"/>
    </location>
</feature>
<feature type="region of interest" description="Disordered" evidence="7">
    <location>
        <begin position="1"/>
        <end position="22"/>
    </location>
</feature>